<reference evidence="5 6" key="1">
    <citation type="submission" date="2023-06" db="EMBL/GenBank/DDBJ databases">
        <title>Pelomonas sp. APW6 16S ribosomal RNA gene genome sequencing and assembly.</title>
        <authorList>
            <person name="Woo H."/>
        </authorList>
    </citation>
    <scope>NUCLEOTIDE SEQUENCE [LARGE SCALE GENOMIC DNA]</scope>
    <source>
        <strain evidence="5 6">APW6</strain>
    </source>
</reference>
<keyword evidence="1" id="KW-0472">Membrane</keyword>
<protein>
    <submittedName>
        <fullName evidence="5">ATP-binding cassette domain-containing protein</fullName>
    </submittedName>
</protein>
<dbReference type="RefSeq" id="WP_285984565.1">
    <property type="nucleotide sequence ID" value="NZ_JASVDS010000009.1"/>
</dbReference>
<keyword evidence="6" id="KW-1185">Reference proteome</keyword>
<dbReference type="InterPro" id="IPR015854">
    <property type="entry name" value="ABC_transpr_LolD-like"/>
</dbReference>
<dbReference type="PANTHER" id="PTHR24220">
    <property type="entry name" value="IMPORT ATP-BINDING PROTEIN"/>
    <property type="match status" value="1"/>
</dbReference>
<keyword evidence="2" id="KW-0547">Nucleotide-binding</keyword>
<name>A0ABT7LNP1_9BURK</name>
<dbReference type="Gene3D" id="3.40.50.300">
    <property type="entry name" value="P-loop containing nucleotide triphosphate hydrolases"/>
    <property type="match status" value="1"/>
</dbReference>
<evidence type="ECO:0000259" key="4">
    <source>
        <dbReference type="PROSITE" id="PS50893"/>
    </source>
</evidence>
<organism evidence="5 6">
    <name type="scientific">Roseateles subflavus</name>
    <dbReference type="NCBI Taxonomy" id="3053353"/>
    <lineage>
        <taxon>Bacteria</taxon>
        <taxon>Pseudomonadati</taxon>
        <taxon>Pseudomonadota</taxon>
        <taxon>Betaproteobacteria</taxon>
        <taxon>Burkholderiales</taxon>
        <taxon>Sphaerotilaceae</taxon>
        <taxon>Roseateles</taxon>
    </lineage>
</organism>
<dbReference type="SMART" id="SM00382">
    <property type="entry name" value="AAA"/>
    <property type="match status" value="1"/>
</dbReference>
<dbReference type="SUPFAM" id="SSF52540">
    <property type="entry name" value="P-loop containing nucleoside triphosphate hydrolases"/>
    <property type="match status" value="1"/>
</dbReference>
<feature type="domain" description="ABC transporter" evidence="4">
    <location>
        <begin position="9"/>
        <end position="242"/>
    </location>
</feature>
<dbReference type="EMBL" id="JASVDS010000009">
    <property type="protein sequence ID" value="MDL5034492.1"/>
    <property type="molecule type" value="Genomic_DNA"/>
</dbReference>
<evidence type="ECO:0000256" key="1">
    <source>
        <dbReference type="ARBA" id="ARBA00022475"/>
    </source>
</evidence>
<evidence type="ECO:0000313" key="5">
    <source>
        <dbReference type="EMBL" id="MDL5034492.1"/>
    </source>
</evidence>
<dbReference type="InterPro" id="IPR003593">
    <property type="entry name" value="AAA+_ATPase"/>
</dbReference>
<keyword evidence="3 5" id="KW-0067">ATP-binding</keyword>
<dbReference type="InterPro" id="IPR027417">
    <property type="entry name" value="P-loop_NTPase"/>
</dbReference>
<dbReference type="PANTHER" id="PTHR24220:SF659">
    <property type="entry name" value="TRANSPORTER, PUTATIVE-RELATED"/>
    <property type="match status" value="1"/>
</dbReference>
<dbReference type="Proteomes" id="UP001238603">
    <property type="component" value="Unassembled WGS sequence"/>
</dbReference>
<dbReference type="Pfam" id="PF00005">
    <property type="entry name" value="ABC_tran"/>
    <property type="match status" value="1"/>
</dbReference>
<sequence>MTVLSEPMIAWHGLRHAYAGGALLYFDDFVLAPRHHLLVHGPSGAGKTTLLNLMAGLLRPSDGQLRLAGVELGRMHGADVDRWRGRELGLVSPRLHLSPVLNVLENLRLPFLAAGLRVDKDRIGLVMTSLGLEGLAKRRATQLNQGQLQRVILARALLRGPRVLIADEPTANLDEEGGERMIGLLCQAAAEHHVTLVVTTHDARVVQRFQALLPVQLHRLRNLGWLASGLTAGLSSVLGGVRE</sequence>
<dbReference type="PROSITE" id="PS50893">
    <property type="entry name" value="ABC_TRANSPORTER_2"/>
    <property type="match status" value="1"/>
</dbReference>
<dbReference type="InterPro" id="IPR003439">
    <property type="entry name" value="ABC_transporter-like_ATP-bd"/>
</dbReference>
<accession>A0ABT7LNP1</accession>
<gene>
    <name evidence="5" type="ORF">QRD43_21490</name>
</gene>
<keyword evidence="1" id="KW-1003">Cell membrane</keyword>
<evidence type="ECO:0000256" key="2">
    <source>
        <dbReference type="ARBA" id="ARBA00022741"/>
    </source>
</evidence>
<comment type="caution">
    <text evidence="5">The sequence shown here is derived from an EMBL/GenBank/DDBJ whole genome shotgun (WGS) entry which is preliminary data.</text>
</comment>
<evidence type="ECO:0000256" key="3">
    <source>
        <dbReference type="ARBA" id="ARBA00022840"/>
    </source>
</evidence>
<proteinExistence type="predicted"/>
<dbReference type="GO" id="GO:0005524">
    <property type="term" value="F:ATP binding"/>
    <property type="evidence" value="ECO:0007669"/>
    <property type="project" value="UniProtKB-KW"/>
</dbReference>
<evidence type="ECO:0000313" key="6">
    <source>
        <dbReference type="Proteomes" id="UP001238603"/>
    </source>
</evidence>